<feature type="compositionally biased region" description="Basic residues" evidence="1">
    <location>
        <begin position="1"/>
        <end position="10"/>
    </location>
</feature>
<sequence>MEKPKMKKGNRQNTSPDACCASWYTKPTPITPKRCHNVSKVPNLRQAGDARRQGEQKNLAQMAMHLKYGRFNNQPNFTRPGRPRQKLEANCILINAPKRSQTLKSNIIKNSEGFKSEQEFLAQKSDKLYHHLSLSEVMHIDIRPPRNTKASSPVHWTSLMNAKYKPSRALSPRRGS</sequence>
<evidence type="ECO:0000313" key="3">
    <source>
        <dbReference type="Proteomes" id="UP000494106"/>
    </source>
</evidence>
<reference evidence="2 3" key="1">
    <citation type="submission" date="2020-04" db="EMBL/GenBank/DDBJ databases">
        <authorList>
            <person name="Wallbank WR R."/>
            <person name="Pardo Diaz C."/>
            <person name="Kozak K."/>
            <person name="Martin S."/>
            <person name="Jiggins C."/>
            <person name="Moest M."/>
            <person name="Warren A I."/>
            <person name="Byers J.R.P. K."/>
            <person name="Montejo-Kovacevich G."/>
            <person name="Yen C E."/>
        </authorList>
    </citation>
    <scope>NUCLEOTIDE SEQUENCE [LARGE SCALE GENOMIC DNA]</scope>
</reference>
<proteinExistence type="predicted"/>
<protein>
    <submittedName>
        <fullName evidence="2">Uncharacterized protein</fullName>
    </submittedName>
</protein>
<comment type="caution">
    <text evidence="2">The sequence shown here is derived from an EMBL/GenBank/DDBJ whole genome shotgun (WGS) entry which is preliminary data.</text>
</comment>
<dbReference type="OrthoDB" id="7311286at2759"/>
<organism evidence="2 3">
    <name type="scientific">Arctia plantaginis</name>
    <name type="common">Wood tiger moth</name>
    <name type="synonym">Phalaena plantaginis</name>
    <dbReference type="NCBI Taxonomy" id="874455"/>
    <lineage>
        <taxon>Eukaryota</taxon>
        <taxon>Metazoa</taxon>
        <taxon>Ecdysozoa</taxon>
        <taxon>Arthropoda</taxon>
        <taxon>Hexapoda</taxon>
        <taxon>Insecta</taxon>
        <taxon>Pterygota</taxon>
        <taxon>Neoptera</taxon>
        <taxon>Endopterygota</taxon>
        <taxon>Lepidoptera</taxon>
        <taxon>Glossata</taxon>
        <taxon>Ditrysia</taxon>
        <taxon>Noctuoidea</taxon>
        <taxon>Erebidae</taxon>
        <taxon>Arctiinae</taxon>
        <taxon>Arctia</taxon>
    </lineage>
</organism>
<keyword evidence="3" id="KW-1185">Reference proteome</keyword>
<gene>
    <name evidence="2" type="ORF">APLA_LOCUS13366</name>
</gene>
<accession>A0A8S1B6D0</accession>
<feature type="region of interest" description="Disordered" evidence="1">
    <location>
        <begin position="1"/>
        <end position="23"/>
    </location>
</feature>
<name>A0A8S1B6D0_ARCPL</name>
<dbReference type="Proteomes" id="UP000494106">
    <property type="component" value="Unassembled WGS sequence"/>
</dbReference>
<evidence type="ECO:0000256" key="1">
    <source>
        <dbReference type="SAM" id="MobiDB-lite"/>
    </source>
</evidence>
<dbReference type="EMBL" id="CADEBC010000553">
    <property type="protein sequence ID" value="CAB3252212.1"/>
    <property type="molecule type" value="Genomic_DNA"/>
</dbReference>
<dbReference type="AlphaFoldDB" id="A0A8S1B6D0"/>
<evidence type="ECO:0000313" key="2">
    <source>
        <dbReference type="EMBL" id="CAB3252212.1"/>
    </source>
</evidence>